<gene>
    <name evidence="2" type="ORF">HJC23_002080</name>
</gene>
<keyword evidence="3" id="KW-1185">Reference proteome</keyword>
<evidence type="ECO:0000313" key="3">
    <source>
        <dbReference type="Proteomes" id="UP001516023"/>
    </source>
</evidence>
<sequence length="48" mass="5507">MSQIQCIVQQVYNSRMSKAEHEQFNGIETASKRHRNGIDTKGEQRSNA</sequence>
<dbReference type="EMBL" id="JABMIG020000069">
    <property type="protein sequence ID" value="KAL3795673.1"/>
    <property type="molecule type" value="Genomic_DNA"/>
</dbReference>
<feature type="region of interest" description="Disordered" evidence="1">
    <location>
        <begin position="24"/>
        <end position="48"/>
    </location>
</feature>
<evidence type="ECO:0000313" key="2">
    <source>
        <dbReference type="EMBL" id="KAL3795673.1"/>
    </source>
</evidence>
<name>A0ABD3Q6C2_9STRA</name>
<evidence type="ECO:0000256" key="1">
    <source>
        <dbReference type="SAM" id="MobiDB-lite"/>
    </source>
</evidence>
<dbReference type="Proteomes" id="UP001516023">
    <property type="component" value="Unassembled WGS sequence"/>
</dbReference>
<reference evidence="2 3" key="1">
    <citation type="journal article" date="2020" name="G3 (Bethesda)">
        <title>Improved Reference Genome for Cyclotella cryptica CCMP332, a Model for Cell Wall Morphogenesis, Salinity Adaptation, and Lipid Production in Diatoms (Bacillariophyta).</title>
        <authorList>
            <person name="Roberts W.R."/>
            <person name="Downey K.M."/>
            <person name="Ruck E.C."/>
            <person name="Traller J.C."/>
            <person name="Alverson A.J."/>
        </authorList>
    </citation>
    <scope>NUCLEOTIDE SEQUENCE [LARGE SCALE GENOMIC DNA]</scope>
    <source>
        <strain evidence="2 3">CCMP332</strain>
    </source>
</reference>
<proteinExistence type="predicted"/>
<comment type="caution">
    <text evidence="2">The sequence shown here is derived from an EMBL/GenBank/DDBJ whole genome shotgun (WGS) entry which is preliminary data.</text>
</comment>
<dbReference type="AlphaFoldDB" id="A0ABD3Q6C2"/>
<feature type="compositionally biased region" description="Basic and acidic residues" evidence="1">
    <location>
        <begin position="36"/>
        <end position="48"/>
    </location>
</feature>
<accession>A0ABD3Q6C2</accession>
<organism evidence="2 3">
    <name type="scientific">Cyclotella cryptica</name>
    <dbReference type="NCBI Taxonomy" id="29204"/>
    <lineage>
        <taxon>Eukaryota</taxon>
        <taxon>Sar</taxon>
        <taxon>Stramenopiles</taxon>
        <taxon>Ochrophyta</taxon>
        <taxon>Bacillariophyta</taxon>
        <taxon>Coscinodiscophyceae</taxon>
        <taxon>Thalassiosirophycidae</taxon>
        <taxon>Stephanodiscales</taxon>
        <taxon>Stephanodiscaceae</taxon>
        <taxon>Cyclotella</taxon>
    </lineage>
</organism>
<protein>
    <submittedName>
        <fullName evidence="2">Uncharacterized protein</fullName>
    </submittedName>
</protein>